<dbReference type="EMBL" id="BQNB010016296">
    <property type="protein sequence ID" value="GJT50145.1"/>
    <property type="molecule type" value="Genomic_DNA"/>
</dbReference>
<accession>A0ABQ5EGU1</accession>
<sequence>MNGAVHTYKARLVAKGFVQTPGTDYEETFTPVSSLNGYLNEEIYMEQPEDFVNQKFPNGVCKLKCSIYGLKQASRQWNKRFEDEIKKFKFSQNHDKPCVYVKSSGSYVTFLILNILGIKIYQDRSKRLIGLCQSTYIEKILKRFYMENSKRGTIPMQEKLKLSKSQGASTPAEIQRMQNILYASAVGSIMYAVRCTHPDAEFTKNMTSRFQENPELRVSCYTDAGYLTDADKLKSQTGYVFILNGGSIDWKSTKQSIFTTSSTDAEYIAAFDASREAVWIRKFIFGLGVVPIIEEPINMYFDNTRAISITKDHGVTKGARHFCVKVHYFQKTIEMGDVRIEKVDTDDNLADPYTKALACPKHSELTKKIGMIPASSLM</sequence>
<dbReference type="PANTHER" id="PTHR11439">
    <property type="entry name" value="GAG-POL-RELATED RETROTRANSPOSON"/>
    <property type="match status" value="1"/>
</dbReference>
<reference evidence="2" key="1">
    <citation type="journal article" date="2022" name="Int. J. Mol. Sci.">
        <title>Draft Genome of Tanacetum Coccineum: Genomic Comparison of Closely Related Tanacetum-Family Plants.</title>
        <authorList>
            <person name="Yamashiro T."/>
            <person name="Shiraishi A."/>
            <person name="Nakayama K."/>
            <person name="Satake H."/>
        </authorList>
    </citation>
    <scope>NUCLEOTIDE SEQUENCE</scope>
</reference>
<feature type="domain" description="Reverse transcriptase Ty1/copia-type" evidence="1">
    <location>
        <begin position="35"/>
        <end position="107"/>
    </location>
</feature>
<evidence type="ECO:0000313" key="3">
    <source>
        <dbReference type="Proteomes" id="UP001151760"/>
    </source>
</evidence>
<organism evidence="2 3">
    <name type="scientific">Tanacetum coccineum</name>
    <dbReference type="NCBI Taxonomy" id="301880"/>
    <lineage>
        <taxon>Eukaryota</taxon>
        <taxon>Viridiplantae</taxon>
        <taxon>Streptophyta</taxon>
        <taxon>Embryophyta</taxon>
        <taxon>Tracheophyta</taxon>
        <taxon>Spermatophyta</taxon>
        <taxon>Magnoliopsida</taxon>
        <taxon>eudicotyledons</taxon>
        <taxon>Gunneridae</taxon>
        <taxon>Pentapetalae</taxon>
        <taxon>asterids</taxon>
        <taxon>campanulids</taxon>
        <taxon>Asterales</taxon>
        <taxon>Asteraceae</taxon>
        <taxon>Asteroideae</taxon>
        <taxon>Anthemideae</taxon>
        <taxon>Anthemidinae</taxon>
        <taxon>Tanacetum</taxon>
    </lineage>
</organism>
<dbReference type="InterPro" id="IPR013103">
    <property type="entry name" value="RVT_2"/>
</dbReference>
<evidence type="ECO:0000313" key="2">
    <source>
        <dbReference type="EMBL" id="GJT50145.1"/>
    </source>
</evidence>
<protein>
    <submittedName>
        <fullName evidence="2">Retrotransposon protein, putative, ty1-copia subclass</fullName>
    </submittedName>
</protein>
<comment type="caution">
    <text evidence="2">The sequence shown here is derived from an EMBL/GenBank/DDBJ whole genome shotgun (WGS) entry which is preliminary data.</text>
</comment>
<dbReference type="CDD" id="cd09272">
    <property type="entry name" value="RNase_HI_RT_Ty1"/>
    <property type="match status" value="1"/>
</dbReference>
<evidence type="ECO:0000259" key="1">
    <source>
        <dbReference type="Pfam" id="PF07727"/>
    </source>
</evidence>
<gene>
    <name evidence="2" type="ORF">Tco_0976302</name>
</gene>
<proteinExistence type="predicted"/>
<dbReference type="PANTHER" id="PTHR11439:SF496">
    <property type="entry name" value="RNA-DIRECTED DNA POLYMERASE"/>
    <property type="match status" value="1"/>
</dbReference>
<dbReference type="Proteomes" id="UP001151760">
    <property type="component" value="Unassembled WGS sequence"/>
</dbReference>
<reference evidence="2" key="2">
    <citation type="submission" date="2022-01" db="EMBL/GenBank/DDBJ databases">
        <authorList>
            <person name="Yamashiro T."/>
            <person name="Shiraishi A."/>
            <person name="Satake H."/>
            <person name="Nakayama K."/>
        </authorList>
    </citation>
    <scope>NUCLEOTIDE SEQUENCE</scope>
</reference>
<keyword evidence="3" id="KW-1185">Reference proteome</keyword>
<name>A0ABQ5EGU1_9ASTR</name>
<dbReference type="Pfam" id="PF07727">
    <property type="entry name" value="RVT_2"/>
    <property type="match status" value="1"/>
</dbReference>